<gene>
    <name evidence="2" type="ORF">A0O21_08910</name>
</gene>
<keyword evidence="3" id="KW-1185">Reference proteome</keyword>
<feature type="transmembrane region" description="Helical" evidence="1">
    <location>
        <begin position="107"/>
        <end position="127"/>
    </location>
</feature>
<name>A0A172Q9I5_9STRE</name>
<evidence type="ECO:0000256" key="1">
    <source>
        <dbReference type="SAM" id="Phobius"/>
    </source>
</evidence>
<keyword evidence="1" id="KW-0472">Membrane</keyword>
<dbReference type="AlphaFoldDB" id="A0A172Q9I5"/>
<keyword evidence="1" id="KW-1133">Transmembrane helix</keyword>
<organism evidence="2 3">
    <name type="scientific">Streptococcus pantholopis</name>
    <dbReference type="NCBI Taxonomy" id="1811193"/>
    <lineage>
        <taxon>Bacteria</taxon>
        <taxon>Bacillati</taxon>
        <taxon>Bacillota</taxon>
        <taxon>Bacilli</taxon>
        <taxon>Lactobacillales</taxon>
        <taxon>Streptococcaceae</taxon>
        <taxon>Streptococcus</taxon>
    </lineage>
</organism>
<dbReference type="STRING" id="1811193.A0O21_08910"/>
<evidence type="ECO:0008006" key="4">
    <source>
        <dbReference type="Google" id="ProtNLM"/>
    </source>
</evidence>
<proteinExistence type="predicted"/>
<feature type="transmembrane region" description="Helical" evidence="1">
    <location>
        <begin position="12"/>
        <end position="38"/>
    </location>
</feature>
<sequence length="174" mass="19852">MKSTLLKVIKSVLVFFKCLAILLIYTLAVGIVGVFLGGQNSHGVFSLDYGNFTVKLPIIYPLLVLLAAMSMCLILTRIINIWIKILKNFQKDRFFCLENLKGVKKSAFLLSGLTLLHFFLNLLFNYLNVGNVSELFDLSIKNYLINIIFLAFNYLAIIVFKKSFDIQKENEEII</sequence>
<reference evidence="3" key="2">
    <citation type="submission" date="2016-03" db="EMBL/GenBank/DDBJ databases">
        <title>Streptococcus antelopensis sp. nov., isolated from the feces of the Tibetan antelope (Pantholops hodgsonii) in Hoh Xil National Nature Reserve, Qinghai, China.</title>
        <authorList>
            <person name="Bai X."/>
        </authorList>
    </citation>
    <scope>NUCLEOTIDE SEQUENCE [LARGE SCALE GENOMIC DNA]</scope>
    <source>
        <strain evidence="3">TA 26</strain>
    </source>
</reference>
<reference evidence="2 3" key="1">
    <citation type="journal article" date="2016" name="Int. J. Syst. Evol. Microbiol.">
        <title>Streptococcuspantholopis sp. nov., isolated from faeces of the Tibetan antelope (Pantholops hodgsonii).</title>
        <authorList>
            <person name="Bai X."/>
            <person name="Xiong Y."/>
            <person name="Lu S."/>
            <person name="Jin D."/>
            <person name="Lai X."/>
            <person name="Yang J."/>
            <person name="Niu L."/>
            <person name="Hu S."/>
            <person name="Meng X."/>
            <person name="Pu J."/>
            <person name="Ye C."/>
            <person name="Xu J."/>
        </authorList>
    </citation>
    <scope>NUCLEOTIDE SEQUENCE [LARGE SCALE GENOMIC DNA]</scope>
    <source>
        <strain evidence="2 3">TA 26</strain>
    </source>
</reference>
<protein>
    <recommendedName>
        <fullName evidence="4">DUF2975 domain-containing protein</fullName>
    </recommendedName>
</protein>
<evidence type="ECO:0000313" key="2">
    <source>
        <dbReference type="EMBL" id="AND80110.1"/>
    </source>
</evidence>
<feature type="transmembrane region" description="Helical" evidence="1">
    <location>
        <begin position="58"/>
        <end position="86"/>
    </location>
</feature>
<feature type="transmembrane region" description="Helical" evidence="1">
    <location>
        <begin position="143"/>
        <end position="160"/>
    </location>
</feature>
<accession>A0A172Q9I5</accession>
<dbReference type="EMBL" id="CP014699">
    <property type="protein sequence ID" value="AND80110.1"/>
    <property type="molecule type" value="Genomic_DNA"/>
</dbReference>
<dbReference type="KEGG" id="spat:A0O21_08910"/>
<dbReference type="OrthoDB" id="2224406at2"/>
<evidence type="ECO:0000313" key="3">
    <source>
        <dbReference type="Proteomes" id="UP000077317"/>
    </source>
</evidence>
<keyword evidence="1" id="KW-0812">Transmembrane</keyword>
<dbReference type="RefSeq" id="WP_067064405.1">
    <property type="nucleotide sequence ID" value="NZ_CP014699.1"/>
</dbReference>
<dbReference type="Proteomes" id="UP000077317">
    <property type="component" value="Chromosome"/>
</dbReference>